<feature type="domain" description="UspA" evidence="2">
    <location>
        <begin position="176"/>
        <end position="272"/>
    </location>
</feature>
<keyword evidence="4" id="KW-1185">Reference proteome</keyword>
<reference evidence="3 4" key="1">
    <citation type="submission" date="2006-12" db="EMBL/GenBank/DDBJ databases">
        <title>Complete sequence of Chlorobium phaeobacteroides DSM 266.</title>
        <authorList>
            <consortium name="US DOE Joint Genome Institute"/>
            <person name="Copeland A."/>
            <person name="Lucas S."/>
            <person name="Lapidus A."/>
            <person name="Barry K."/>
            <person name="Detter J.C."/>
            <person name="Glavina del Rio T."/>
            <person name="Hammon N."/>
            <person name="Israni S."/>
            <person name="Pitluck S."/>
            <person name="Goltsman E."/>
            <person name="Schmutz J."/>
            <person name="Larimer F."/>
            <person name="Land M."/>
            <person name="Hauser L."/>
            <person name="Mikhailova N."/>
            <person name="Li T."/>
            <person name="Overmann J."/>
            <person name="Bryant D.A."/>
            <person name="Richardson P."/>
        </authorList>
    </citation>
    <scope>NUCLEOTIDE SEQUENCE [LARGE SCALE GENOMIC DNA]</scope>
    <source>
        <strain evidence="3 4">DSM 266</strain>
    </source>
</reference>
<dbReference type="CDD" id="cd00293">
    <property type="entry name" value="USP-like"/>
    <property type="match status" value="1"/>
</dbReference>
<evidence type="ECO:0000256" key="1">
    <source>
        <dbReference type="ARBA" id="ARBA00008791"/>
    </source>
</evidence>
<evidence type="ECO:0000313" key="3">
    <source>
        <dbReference type="EMBL" id="ABL66539.1"/>
    </source>
</evidence>
<feature type="domain" description="UspA" evidence="2">
    <location>
        <begin position="1"/>
        <end position="141"/>
    </location>
</feature>
<name>A1BJG2_CHLPD</name>
<protein>
    <submittedName>
        <fullName evidence="3">UspA domain protein</fullName>
    </submittedName>
</protein>
<dbReference type="STRING" id="290317.Cpha266_2551"/>
<dbReference type="Gene3D" id="3.40.50.620">
    <property type="entry name" value="HUPs"/>
    <property type="match status" value="2"/>
</dbReference>
<dbReference type="OrthoDB" id="9788959at2"/>
<organism evidence="3 4">
    <name type="scientific">Chlorobium phaeobacteroides (strain DSM 266 / SMG 266 / 2430)</name>
    <dbReference type="NCBI Taxonomy" id="290317"/>
    <lineage>
        <taxon>Bacteria</taxon>
        <taxon>Pseudomonadati</taxon>
        <taxon>Chlorobiota</taxon>
        <taxon>Chlorobiia</taxon>
        <taxon>Chlorobiales</taxon>
        <taxon>Chlorobiaceae</taxon>
        <taxon>Chlorobium/Pelodictyon group</taxon>
        <taxon>Chlorobium</taxon>
    </lineage>
</organism>
<dbReference type="PANTHER" id="PTHR46268">
    <property type="entry name" value="STRESS RESPONSE PROTEIN NHAX"/>
    <property type="match status" value="1"/>
</dbReference>
<comment type="similarity">
    <text evidence="1">Belongs to the universal stress protein A family.</text>
</comment>
<gene>
    <name evidence="3" type="ordered locus">Cpha266_2551</name>
</gene>
<accession>A1BJG2</accession>
<evidence type="ECO:0000259" key="2">
    <source>
        <dbReference type="Pfam" id="PF00582"/>
    </source>
</evidence>
<dbReference type="HOGENOM" id="CLU_049301_2_4_10"/>
<dbReference type="RefSeq" id="WP_011746316.1">
    <property type="nucleotide sequence ID" value="NC_008639.1"/>
</dbReference>
<dbReference type="Proteomes" id="UP000008701">
    <property type="component" value="Chromosome"/>
</dbReference>
<dbReference type="KEGG" id="cph:Cpha266_2551"/>
<dbReference type="InterPro" id="IPR006016">
    <property type="entry name" value="UspA"/>
</dbReference>
<dbReference type="EMBL" id="CP000492">
    <property type="protein sequence ID" value="ABL66539.1"/>
    <property type="molecule type" value="Genomic_DNA"/>
</dbReference>
<evidence type="ECO:0000313" key="4">
    <source>
        <dbReference type="Proteomes" id="UP000008701"/>
    </source>
</evidence>
<dbReference type="AlphaFoldDB" id="A1BJG2"/>
<dbReference type="PRINTS" id="PR01438">
    <property type="entry name" value="UNVRSLSTRESS"/>
</dbReference>
<dbReference type="InterPro" id="IPR014729">
    <property type="entry name" value="Rossmann-like_a/b/a_fold"/>
</dbReference>
<dbReference type="PANTHER" id="PTHR46268:SF22">
    <property type="entry name" value="SENSOR PROTEIN KDPD-RELATED"/>
    <property type="match status" value="1"/>
</dbReference>
<dbReference type="SUPFAM" id="SSF52402">
    <property type="entry name" value="Adenine nucleotide alpha hydrolases-like"/>
    <property type="match status" value="2"/>
</dbReference>
<dbReference type="InterPro" id="IPR006015">
    <property type="entry name" value="Universal_stress_UspA"/>
</dbReference>
<dbReference type="Pfam" id="PF00582">
    <property type="entry name" value="Usp"/>
    <property type="match status" value="2"/>
</dbReference>
<sequence>MKKILVPTDLSIQASYAFDVALSIARKFSAAVHLYHVIEVPDYPEINAITEHWKLGSANVLEAIETRLRQITKSEATEGLSVDWSVDFDTPYEKIAKKADNEAFDLIVIGFCGRKTLERLTIGSTTDKVITHASCPVLTIKEKLSCFSPTKIVFASNFASNISCCASAVREMADTYGASLHLLSISTKAHFENTRRATMLMKTFAAANAIVDYTVNSYNDESEEEGILHFAEDIQADLLCIPLHAKTGISRLFSGNIATTISQQATLPVMTCKVPAAP</sequence>
<proteinExistence type="inferred from homology"/>
<dbReference type="eggNOG" id="COG0589">
    <property type="taxonomic scope" value="Bacteria"/>
</dbReference>